<accession>A0ABU7A2Z3</accession>
<evidence type="ECO:0000313" key="2">
    <source>
        <dbReference type="Proteomes" id="UP001345963"/>
    </source>
</evidence>
<evidence type="ECO:0000313" key="1">
    <source>
        <dbReference type="EMBL" id="MED6232427.1"/>
    </source>
</evidence>
<organism evidence="1 2">
    <name type="scientific">Ataeniobius toweri</name>
    <dbReference type="NCBI Taxonomy" id="208326"/>
    <lineage>
        <taxon>Eukaryota</taxon>
        <taxon>Metazoa</taxon>
        <taxon>Chordata</taxon>
        <taxon>Craniata</taxon>
        <taxon>Vertebrata</taxon>
        <taxon>Euteleostomi</taxon>
        <taxon>Actinopterygii</taxon>
        <taxon>Neopterygii</taxon>
        <taxon>Teleostei</taxon>
        <taxon>Neoteleostei</taxon>
        <taxon>Acanthomorphata</taxon>
        <taxon>Ovalentaria</taxon>
        <taxon>Atherinomorphae</taxon>
        <taxon>Cyprinodontiformes</taxon>
        <taxon>Goodeidae</taxon>
        <taxon>Ataeniobius</taxon>
    </lineage>
</organism>
<dbReference type="EMBL" id="JAHUTI010000784">
    <property type="protein sequence ID" value="MED6232427.1"/>
    <property type="molecule type" value="Genomic_DNA"/>
</dbReference>
<reference evidence="1 2" key="1">
    <citation type="submission" date="2021-07" db="EMBL/GenBank/DDBJ databases">
        <authorList>
            <person name="Palmer J.M."/>
        </authorList>
    </citation>
    <scope>NUCLEOTIDE SEQUENCE [LARGE SCALE GENOMIC DNA]</scope>
    <source>
        <strain evidence="1 2">AT_MEX2019</strain>
        <tissue evidence="1">Muscle</tissue>
    </source>
</reference>
<keyword evidence="2" id="KW-1185">Reference proteome</keyword>
<protein>
    <submittedName>
        <fullName evidence="1">Uncharacterized protein</fullName>
    </submittedName>
</protein>
<comment type="caution">
    <text evidence="1">The sequence shown here is derived from an EMBL/GenBank/DDBJ whole genome shotgun (WGS) entry which is preliminary data.</text>
</comment>
<dbReference type="Proteomes" id="UP001345963">
    <property type="component" value="Unassembled WGS sequence"/>
</dbReference>
<sequence>MLQHILNSQNPATAHGAAASLVSQQPSHSCDIISLNPEKISREVTAVYWISIQFATCFPANFKYSRKPLQTSSWQLPGSSIKRPRS</sequence>
<name>A0ABU7A2Z3_9TELE</name>
<proteinExistence type="predicted"/>
<gene>
    <name evidence="1" type="ORF">ATANTOWER_029821</name>
</gene>